<keyword evidence="10" id="KW-0732">Signal</keyword>
<evidence type="ECO:0000256" key="10">
    <source>
        <dbReference type="SAM" id="SignalP"/>
    </source>
</evidence>
<keyword evidence="7 8" id="KW-0998">Cell outer membrane</keyword>
<dbReference type="RefSeq" id="WP_099623703.1">
    <property type="nucleotide sequence ID" value="NZ_CP024201.1"/>
</dbReference>
<evidence type="ECO:0000256" key="1">
    <source>
        <dbReference type="ARBA" id="ARBA00004571"/>
    </source>
</evidence>
<accession>A0A2D2B2G2</accession>
<comment type="subcellular location">
    <subcellularLocation>
        <location evidence="1 8">Cell outer membrane</location>
        <topology evidence="1 8">Multi-pass membrane protein</topology>
    </subcellularLocation>
</comment>
<dbReference type="EMBL" id="CP024201">
    <property type="protein sequence ID" value="ATQ44455.1"/>
    <property type="molecule type" value="Genomic_DNA"/>
</dbReference>
<evidence type="ECO:0000259" key="11">
    <source>
        <dbReference type="Pfam" id="PF00593"/>
    </source>
</evidence>
<dbReference type="InterPro" id="IPR036942">
    <property type="entry name" value="Beta-barrel_TonB_sf"/>
</dbReference>
<reference evidence="13 14" key="1">
    <citation type="submission" date="2017-10" db="EMBL/GenBank/DDBJ databases">
        <title>Genome sequence of Caulobacter mirabilis FWC38.</title>
        <authorList>
            <person name="Fiebig A."/>
            <person name="Crosson S."/>
        </authorList>
    </citation>
    <scope>NUCLEOTIDE SEQUENCE [LARGE SCALE GENOMIC DNA]</scope>
    <source>
        <strain evidence="13 14">FWC 38</strain>
    </source>
</reference>
<feature type="signal peptide" evidence="10">
    <location>
        <begin position="1"/>
        <end position="23"/>
    </location>
</feature>
<keyword evidence="5 9" id="KW-0798">TonB box</keyword>
<dbReference type="InterPro" id="IPR039426">
    <property type="entry name" value="TonB-dep_rcpt-like"/>
</dbReference>
<evidence type="ECO:0000259" key="12">
    <source>
        <dbReference type="Pfam" id="PF07715"/>
    </source>
</evidence>
<dbReference type="GO" id="GO:0009279">
    <property type="term" value="C:cell outer membrane"/>
    <property type="evidence" value="ECO:0007669"/>
    <property type="project" value="UniProtKB-SubCell"/>
</dbReference>
<organism evidence="13 14">
    <name type="scientific">Caulobacter mirabilis</name>
    <dbReference type="NCBI Taxonomy" id="69666"/>
    <lineage>
        <taxon>Bacteria</taxon>
        <taxon>Pseudomonadati</taxon>
        <taxon>Pseudomonadota</taxon>
        <taxon>Alphaproteobacteria</taxon>
        <taxon>Caulobacterales</taxon>
        <taxon>Caulobacteraceae</taxon>
        <taxon>Caulobacter</taxon>
    </lineage>
</organism>
<evidence type="ECO:0000256" key="9">
    <source>
        <dbReference type="RuleBase" id="RU003357"/>
    </source>
</evidence>
<feature type="domain" description="TonB-dependent receptor plug" evidence="12">
    <location>
        <begin position="56"/>
        <end position="155"/>
    </location>
</feature>
<keyword evidence="6 8" id="KW-0472">Membrane</keyword>
<keyword evidence="13" id="KW-0675">Receptor</keyword>
<dbReference type="PROSITE" id="PS52016">
    <property type="entry name" value="TONB_DEPENDENT_REC_3"/>
    <property type="match status" value="1"/>
</dbReference>
<dbReference type="InterPro" id="IPR000531">
    <property type="entry name" value="Beta-barrel_TonB"/>
</dbReference>
<dbReference type="Gene3D" id="2.170.130.10">
    <property type="entry name" value="TonB-dependent receptor, plug domain"/>
    <property type="match status" value="1"/>
</dbReference>
<proteinExistence type="inferred from homology"/>
<evidence type="ECO:0000256" key="3">
    <source>
        <dbReference type="ARBA" id="ARBA00022452"/>
    </source>
</evidence>
<name>A0A2D2B2G2_9CAUL</name>
<dbReference type="Gene3D" id="2.40.170.20">
    <property type="entry name" value="TonB-dependent receptor, beta-barrel domain"/>
    <property type="match status" value="1"/>
</dbReference>
<evidence type="ECO:0000313" key="13">
    <source>
        <dbReference type="EMBL" id="ATQ44455.1"/>
    </source>
</evidence>
<dbReference type="SUPFAM" id="SSF56935">
    <property type="entry name" value="Porins"/>
    <property type="match status" value="1"/>
</dbReference>
<dbReference type="PANTHER" id="PTHR40980:SF4">
    <property type="entry name" value="TONB-DEPENDENT RECEPTOR-LIKE BETA-BARREL DOMAIN-CONTAINING PROTEIN"/>
    <property type="match status" value="1"/>
</dbReference>
<dbReference type="Pfam" id="PF00593">
    <property type="entry name" value="TonB_dep_Rec_b-barrel"/>
    <property type="match status" value="1"/>
</dbReference>
<dbReference type="PANTHER" id="PTHR40980">
    <property type="entry name" value="PLUG DOMAIN-CONTAINING PROTEIN"/>
    <property type="match status" value="1"/>
</dbReference>
<comment type="similarity">
    <text evidence="8 9">Belongs to the TonB-dependent receptor family.</text>
</comment>
<feature type="chain" id="PRO_5013803608" evidence="10">
    <location>
        <begin position="24"/>
        <end position="761"/>
    </location>
</feature>
<keyword evidence="4 8" id="KW-0812">Transmembrane</keyword>
<evidence type="ECO:0000256" key="6">
    <source>
        <dbReference type="ARBA" id="ARBA00023136"/>
    </source>
</evidence>
<dbReference type="Proteomes" id="UP000228945">
    <property type="component" value="Chromosome"/>
</dbReference>
<dbReference type="InterPro" id="IPR037066">
    <property type="entry name" value="Plug_dom_sf"/>
</dbReference>
<dbReference type="KEGG" id="cmb:CSW64_19730"/>
<evidence type="ECO:0000256" key="8">
    <source>
        <dbReference type="PROSITE-ProRule" id="PRU01360"/>
    </source>
</evidence>
<protein>
    <submittedName>
        <fullName evidence="13">TonB-dependent receptor</fullName>
    </submittedName>
</protein>
<gene>
    <name evidence="13" type="ORF">CSW64_19730</name>
</gene>
<evidence type="ECO:0000313" key="14">
    <source>
        <dbReference type="Proteomes" id="UP000228945"/>
    </source>
</evidence>
<keyword evidence="14" id="KW-1185">Reference proteome</keyword>
<keyword evidence="2 8" id="KW-0813">Transport</keyword>
<dbReference type="OrthoDB" id="5476657at2"/>
<keyword evidence="3 8" id="KW-1134">Transmembrane beta strand</keyword>
<evidence type="ECO:0000256" key="4">
    <source>
        <dbReference type="ARBA" id="ARBA00022692"/>
    </source>
</evidence>
<dbReference type="InterPro" id="IPR012910">
    <property type="entry name" value="Plug_dom"/>
</dbReference>
<evidence type="ECO:0000256" key="5">
    <source>
        <dbReference type="ARBA" id="ARBA00023077"/>
    </source>
</evidence>
<sequence length="761" mass="84686">MRKTALFALAALTPLAFAAQALAADGAIATAADAPTNVEALIVTGEITYRNRTEDAAPVLSYDQEYFQRFEPVSAGDAMKRVPSVTFLSDVLESDGARLRGLDPGYTQILINGEKVPGALADRSFFVDRIPAELLDRIEIIRAPSANRSGDAVAGALNIVLRDALTLNGGYVRGGVTRYNDDKFAGNAGVYWGGEVGPGRLLIGANVQGRRAPKEKTSWRYKTPGGALDNIEVQTDVRDGTDYSFNASYDVAVGGGDLTLEGFFVRTDRLQDEDSLEYRGGIRDNANLLTANDNDLDILTDSWSLRGKYVRDMFGGRSKFKLGYSELKDDQFEFEQELEFLRDAAPFPDADRFTRDETRTDLKDSELSAELEHERDIGFGKLSFGVQYVDKSRDNLVTERRNRFNVANGVNGGFAYPAPTGSWTDQGFGKVAIEETRIDPYVMLNGKTDLVTWEVGLRYETTDTKITDDSGGVGAADRVTENDYAFLLPSANFKFRAGDNGRINLSVGRTVRRPNFDSLQPILLKDEYGDDQDFIGNPNLKPETAWGLDLGYERRLPGRGVAGVNVFYRQISDLIEEDLLSVDRTDPAAVKRVYTSKNVGDGKVWGVEFDLSTPLTFIGLENTGVFLNYSWLDSDINDRYGSRRFNSQSNYVFNVGFIQDLPSWEAAFGVTYRKQGNAWSRITLEEVRTEYGGDLEMFIEKRIGERLVVRLTGQNLLDSSKDEVFDKFGSIQDQIDRKHDEYEIETEKAGPVFQLTARYAF</sequence>
<feature type="domain" description="TonB-dependent receptor-like beta-barrel" evidence="11">
    <location>
        <begin position="246"/>
        <end position="691"/>
    </location>
</feature>
<evidence type="ECO:0000256" key="2">
    <source>
        <dbReference type="ARBA" id="ARBA00022448"/>
    </source>
</evidence>
<dbReference type="Pfam" id="PF07715">
    <property type="entry name" value="Plug"/>
    <property type="match status" value="1"/>
</dbReference>
<evidence type="ECO:0000256" key="7">
    <source>
        <dbReference type="ARBA" id="ARBA00023237"/>
    </source>
</evidence>
<dbReference type="AlphaFoldDB" id="A0A2D2B2G2"/>